<dbReference type="Gene3D" id="1.10.890.40">
    <property type="match status" value="1"/>
</dbReference>
<dbReference type="KEGG" id="panr:A7J50_3740"/>
<proteinExistence type="predicted"/>
<dbReference type="EMBL" id="CP015600">
    <property type="protein sequence ID" value="ANF87114.1"/>
    <property type="molecule type" value="Genomic_DNA"/>
</dbReference>
<dbReference type="AlphaFoldDB" id="A0A172Z3U7"/>
<dbReference type="PATRIC" id="fig|219572.3.peg.3849"/>
<evidence type="ECO:0000313" key="3">
    <source>
        <dbReference type="Proteomes" id="UP000077829"/>
    </source>
</evidence>
<evidence type="ECO:0000313" key="2">
    <source>
        <dbReference type="EMBL" id="ANF87114.1"/>
    </source>
</evidence>
<name>A0A172Z3U7_9PSED</name>
<evidence type="ECO:0000259" key="1">
    <source>
        <dbReference type="Pfam" id="PF18602"/>
    </source>
</evidence>
<dbReference type="Pfam" id="PF18602">
    <property type="entry name" value="Rap1a"/>
    <property type="match status" value="1"/>
</dbReference>
<accession>A0A172Z3U7</accession>
<reference evidence="2 3" key="1">
    <citation type="submission" date="2016-05" db="EMBL/GenBank/DDBJ databases">
        <title>Complete genome sequence of Pseudomonas antarctica PAMC 27494.</title>
        <authorList>
            <person name="Lee J."/>
        </authorList>
    </citation>
    <scope>NUCLEOTIDE SEQUENCE [LARGE SCALE GENOMIC DNA]</scope>
    <source>
        <strain evidence="2 3">PAMC 27494</strain>
    </source>
</reference>
<gene>
    <name evidence="2" type="ORF">A7J50_3740</name>
</gene>
<protein>
    <recommendedName>
        <fullName evidence="1">Rap1a immunity protein domain-containing protein</fullName>
    </recommendedName>
</protein>
<dbReference type="Proteomes" id="UP000077829">
    <property type="component" value="Chromosome"/>
</dbReference>
<sequence length="69" mass="7357">MDGVYMGYISGVSDFSNGILYCAPPGVTNGQNVAVVTKFLKANPEKWTEQAASLIVQALTKAYPACKTK</sequence>
<feature type="domain" description="Rap1a immunity protein" evidence="1">
    <location>
        <begin position="5"/>
        <end position="64"/>
    </location>
</feature>
<dbReference type="InterPro" id="IPR041238">
    <property type="entry name" value="Rap1a"/>
</dbReference>
<organism evidence="2 3">
    <name type="scientific">Pseudomonas antarctica</name>
    <dbReference type="NCBI Taxonomy" id="219572"/>
    <lineage>
        <taxon>Bacteria</taxon>
        <taxon>Pseudomonadati</taxon>
        <taxon>Pseudomonadota</taxon>
        <taxon>Gammaproteobacteria</taxon>
        <taxon>Pseudomonadales</taxon>
        <taxon>Pseudomonadaceae</taxon>
        <taxon>Pseudomonas</taxon>
    </lineage>
</organism>